<dbReference type="CDD" id="cd04301">
    <property type="entry name" value="NAT_SF"/>
    <property type="match status" value="1"/>
</dbReference>
<evidence type="ECO:0000259" key="2">
    <source>
        <dbReference type="PROSITE" id="PS51186"/>
    </source>
</evidence>
<dbReference type="Proteomes" id="UP000002875">
    <property type="component" value="Chromosome"/>
</dbReference>
<organism evidence="3 4">
    <name type="scientific">Emticicia oligotrophica (strain DSM 17448 / CIP 109782 / MTCC 6937 / GPTSA100-15)</name>
    <dbReference type="NCBI Taxonomy" id="929562"/>
    <lineage>
        <taxon>Bacteria</taxon>
        <taxon>Pseudomonadati</taxon>
        <taxon>Bacteroidota</taxon>
        <taxon>Cytophagia</taxon>
        <taxon>Cytophagales</taxon>
        <taxon>Leadbetterellaceae</taxon>
        <taxon>Emticicia</taxon>
    </lineage>
</organism>
<name>A0ABM5MZM9_EMTOG</name>
<keyword evidence="4" id="KW-1185">Reference proteome</keyword>
<dbReference type="Pfam" id="PF00583">
    <property type="entry name" value="Acetyltransf_1"/>
    <property type="match status" value="1"/>
</dbReference>
<dbReference type="PROSITE" id="PS51186">
    <property type="entry name" value="GNAT"/>
    <property type="match status" value="1"/>
</dbReference>
<dbReference type="InterPro" id="IPR000182">
    <property type="entry name" value="GNAT_dom"/>
</dbReference>
<evidence type="ECO:0000256" key="1">
    <source>
        <dbReference type="ARBA" id="ARBA00022679"/>
    </source>
</evidence>
<dbReference type="InterPro" id="IPR050769">
    <property type="entry name" value="NAT_camello-type"/>
</dbReference>
<proteinExistence type="predicted"/>
<accession>A0ABM5MZM9</accession>
<evidence type="ECO:0000313" key="3">
    <source>
        <dbReference type="EMBL" id="AFK02607.1"/>
    </source>
</evidence>
<dbReference type="PANTHER" id="PTHR13947">
    <property type="entry name" value="GNAT FAMILY N-ACETYLTRANSFERASE"/>
    <property type="match status" value="1"/>
</dbReference>
<protein>
    <submittedName>
        <fullName evidence="3">GCN5-related N-acetyltransferase</fullName>
    </submittedName>
</protein>
<dbReference type="Gene3D" id="3.40.630.30">
    <property type="match status" value="1"/>
</dbReference>
<dbReference type="SUPFAM" id="SSF55729">
    <property type="entry name" value="Acyl-CoA N-acyltransferases (Nat)"/>
    <property type="match status" value="1"/>
</dbReference>
<sequence length="163" mass="18569">MKTSIQTYTESYQKQVETLVLGVQNDEFGLGLTAQDQPDLPNIAEFYKNGCFWIALNNENQVMGTIGIEPLTDGQAVLRKMFLDKSMRGDKDENLAQRLFETLLQYAKEKGYEALWLDTPPPAKAAHRFYERNGFDLMPPESAPSSYKLPKISGLKIYRLLIK</sequence>
<evidence type="ECO:0000313" key="4">
    <source>
        <dbReference type="Proteomes" id="UP000002875"/>
    </source>
</evidence>
<dbReference type="PANTHER" id="PTHR13947:SF37">
    <property type="entry name" value="LD18367P"/>
    <property type="match status" value="1"/>
</dbReference>
<feature type="domain" description="N-acetyltransferase" evidence="2">
    <location>
        <begin position="3"/>
        <end position="162"/>
    </location>
</feature>
<dbReference type="InterPro" id="IPR016181">
    <property type="entry name" value="Acyl_CoA_acyltransferase"/>
</dbReference>
<dbReference type="EMBL" id="CP002961">
    <property type="protein sequence ID" value="AFK02607.1"/>
    <property type="molecule type" value="Genomic_DNA"/>
</dbReference>
<dbReference type="RefSeq" id="WP_015028307.1">
    <property type="nucleotide sequence ID" value="NC_018748.1"/>
</dbReference>
<reference evidence="3 4" key="1">
    <citation type="submission" date="2011-07" db="EMBL/GenBank/DDBJ databases">
        <title>The complete genome of chromosome of Emticicia oligotrophica DSM 17448.</title>
        <authorList>
            <consortium name="US DOE Joint Genome Institute (JGI-PGF)"/>
            <person name="Lucas S."/>
            <person name="Han J."/>
            <person name="Lapidus A."/>
            <person name="Bruce D."/>
            <person name="Goodwin L."/>
            <person name="Pitluck S."/>
            <person name="Peters L."/>
            <person name="Kyrpides N."/>
            <person name="Mavromatis K."/>
            <person name="Ivanova N."/>
            <person name="Ovchinnikova G."/>
            <person name="Teshima H."/>
            <person name="Detter J.C."/>
            <person name="Tapia R."/>
            <person name="Han C."/>
            <person name="Land M."/>
            <person name="Hauser L."/>
            <person name="Markowitz V."/>
            <person name="Cheng J.-F."/>
            <person name="Hugenholtz P."/>
            <person name="Woyke T."/>
            <person name="Wu D."/>
            <person name="Tindall B."/>
            <person name="Pomrenke H."/>
            <person name="Brambilla E."/>
            <person name="Klenk H.-P."/>
            <person name="Eisen J.A."/>
        </authorList>
    </citation>
    <scope>NUCLEOTIDE SEQUENCE [LARGE SCALE GENOMIC DNA]</scope>
    <source>
        <strain evidence="3 4">DSM 17448</strain>
    </source>
</reference>
<gene>
    <name evidence="3" type="ordered locus">Emtol_1461</name>
</gene>
<keyword evidence="1" id="KW-0808">Transferase</keyword>